<sequence>MNMSRPRNVGTNGEKLNTQVLGRLMSYILSRYKFRYVIVLICIIISSLASVASSVFMKTLIDGYITPMIQSANPDFTPLFQALSMMACIYMAGVVTKLISQKVLIVISQGTMNNLRNDLFSNMEKLPIQYFDTHAHGDIMSVYTNDIDTLRQVISQSIPEFLSSLFTIVSVFFSMIVMSVPLTLVTLMMVVVMQFALQKIMRKSGRYFGAQQRQLGKENGYIEEMMEGAKVVKVFTHEQKAIEEFNQINDELCEASYKANKYANILMPIVGNLGNISYVLCAFIGGVLAVNGISGLTLGGLASFLALNKSFNGPLNQISQQLNSVIMAMAGAERVFKLLDEPHEVDDGRVTLVNVDKDESGRMSESETTTGHWAWKHCHEDDSVDYVELTGDVRFHDVSFGYVEGKTVLHDIELFAEPGQKLAFVGATGAGKTTMTNLINRFYDVQKGSITYDGIDVKLIRKDDLRRSLGIVLQDTHLFTGTIEDNIKYARPDATHEEVVAAAKLANAHYFIKHLEKGYDTWLTRDGSSLSQGQRQLISIARAALANPPVLILDEATSSIDSRTEKLVQEGMDKLMSGRTTFVIAHRLSTIKNSHAIMVMDHGRIIERGNHERLLEKHGIYYQLYTGLIEND</sequence>
<evidence type="ECO:0000256" key="2">
    <source>
        <dbReference type="ARBA" id="ARBA00022448"/>
    </source>
</evidence>
<keyword evidence="13" id="KW-1185">Reference proteome</keyword>
<protein>
    <submittedName>
        <fullName evidence="12">ABC transporter ATP-binding protein</fullName>
    </submittedName>
</protein>
<keyword evidence="5" id="KW-0547">Nucleotide-binding</keyword>
<dbReference type="PANTHER" id="PTHR43394">
    <property type="entry name" value="ATP-DEPENDENT PERMEASE MDL1, MITOCHONDRIAL"/>
    <property type="match status" value="1"/>
</dbReference>
<evidence type="ECO:0000256" key="1">
    <source>
        <dbReference type="ARBA" id="ARBA00004651"/>
    </source>
</evidence>
<organism evidence="12 13">
    <name type="scientific">Holdemania filiformis</name>
    <dbReference type="NCBI Taxonomy" id="61171"/>
    <lineage>
        <taxon>Bacteria</taxon>
        <taxon>Bacillati</taxon>
        <taxon>Bacillota</taxon>
        <taxon>Erysipelotrichia</taxon>
        <taxon>Erysipelotrichales</taxon>
        <taxon>Erysipelotrichaceae</taxon>
        <taxon>Holdemania</taxon>
    </lineage>
</organism>
<evidence type="ECO:0000256" key="9">
    <source>
        <dbReference type="SAM" id="Phobius"/>
    </source>
</evidence>
<dbReference type="FunFam" id="3.40.50.300:FF:000287">
    <property type="entry name" value="Multidrug ABC transporter ATP-binding protein"/>
    <property type="match status" value="1"/>
</dbReference>
<evidence type="ECO:0000313" key="13">
    <source>
        <dbReference type="Proteomes" id="UP000284178"/>
    </source>
</evidence>
<dbReference type="InterPro" id="IPR036640">
    <property type="entry name" value="ABC1_TM_sf"/>
</dbReference>
<feature type="domain" description="ABC transmembrane type-1" evidence="11">
    <location>
        <begin position="37"/>
        <end position="327"/>
    </location>
</feature>
<dbReference type="InterPro" id="IPR011527">
    <property type="entry name" value="ABC1_TM_dom"/>
</dbReference>
<dbReference type="InterPro" id="IPR039421">
    <property type="entry name" value="Type_1_exporter"/>
</dbReference>
<evidence type="ECO:0000256" key="4">
    <source>
        <dbReference type="ARBA" id="ARBA00022692"/>
    </source>
</evidence>
<evidence type="ECO:0000259" key="10">
    <source>
        <dbReference type="PROSITE" id="PS50893"/>
    </source>
</evidence>
<feature type="transmembrane region" description="Helical" evidence="9">
    <location>
        <begin position="34"/>
        <end position="56"/>
    </location>
</feature>
<evidence type="ECO:0000256" key="5">
    <source>
        <dbReference type="ARBA" id="ARBA00022741"/>
    </source>
</evidence>
<keyword evidence="3" id="KW-1003">Cell membrane</keyword>
<keyword evidence="4 9" id="KW-0812">Transmembrane</keyword>
<dbReference type="SUPFAM" id="SSF90123">
    <property type="entry name" value="ABC transporter transmembrane region"/>
    <property type="match status" value="1"/>
</dbReference>
<evidence type="ECO:0000256" key="8">
    <source>
        <dbReference type="ARBA" id="ARBA00023136"/>
    </source>
</evidence>
<reference evidence="12 13" key="1">
    <citation type="submission" date="2018-08" db="EMBL/GenBank/DDBJ databases">
        <title>A genome reference for cultivated species of the human gut microbiota.</title>
        <authorList>
            <person name="Zou Y."/>
            <person name="Xue W."/>
            <person name="Luo G."/>
        </authorList>
    </citation>
    <scope>NUCLEOTIDE SEQUENCE [LARGE SCALE GENOMIC DNA]</scope>
    <source>
        <strain evidence="12 13">AF24-29</strain>
    </source>
</reference>
<evidence type="ECO:0000256" key="7">
    <source>
        <dbReference type="ARBA" id="ARBA00022989"/>
    </source>
</evidence>
<dbReference type="CDD" id="cd03254">
    <property type="entry name" value="ABCC_Glucan_exporter_like"/>
    <property type="match status" value="1"/>
</dbReference>
<dbReference type="GO" id="GO:0015421">
    <property type="term" value="F:ABC-type oligopeptide transporter activity"/>
    <property type="evidence" value="ECO:0007669"/>
    <property type="project" value="TreeGrafter"/>
</dbReference>
<dbReference type="Pfam" id="PF00005">
    <property type="entry name" value="ABC_tran"/>
    <property type="match status" value="1"/>
</dbReference>
<evidence type="ECO:0000313" key="12">
    <source>
        <dbReference type="EMBL" id="RGR74685.1"/>
    </source>
</evidence>
<evidence type="ECO:0000256" key="6">
    <source>
        <dbReference type="ARBA" id="ARBA00022840"/>
    </source>
</evidence>
<dbReference type="RefSeq" id="WP_117894773.1">
    <property type="nucleotide sequence ID" value="NZ_CABJCV010000008.1"/>
</dbReference>
<dbReference type="AlphaFoldDB" id="A0A412G2K7"/>
<dbReference type="Pfam" id="PF00664">
    <property type="entry name" value="ABC_membrane"/>
    <property type="match status" value="1"/>
</dbReference>
<keyword evidence="2" id="KW-0813">Transport</keyword>
<dbReference type="EMBL" id="QRUP01000008">
    <property type="protein sequence ID" value="RGR74685.1"/>
    <property type="molecule type" value="Genomic_DNA"/>
</dbReference>
<feature type="domain" description="ABC transporter" evidence="10">
    <location>
        <begin position="393"/>
        <end position="627"/>
    </location>
</feature>
<dbReference type="PROSITE" id="PS50929">
    <property type="entry name" value="ABC_TM1F"/>
    <property type="match status" value="1"/>
</dbReference>
<keyword evidence="8 9" id="KW-0472">Membrane</keyword>
<dbReference type="Gene3D" id="3.40.50.300">
    <property type="entry name" value="P-loop containing nucleotide triphosphate hydrolases"/>
    <property type="match status" value="1"/>
</dbReference>
<keyword evidence="6 12" id="KW-0067">ATP-binding</keyword>
<dbReference type="PANTHER" id="PTHR43394:SF1">
    <property type="entry name" value="ATP-BINDING CASSETTE SUB-FAMILY B MEMBER 10, MITOCHONDRIAL"/>
    <property type="match status" value="1"/>
</dbReference>
<dbReference type="CDD" id="cd18547">
    <property type="entry name" value="ABC_6TM_Tm288_like"/>
    <property type="match status" value="1"/>
</dbReference>
<dbReference type="InterPro" id="IPR027417">
    <property type="entry name" value="P-loop_NTPase"/>
</dbReference>
<keyword evidence="7 9" id="KW-1133">Transmembrane helix</keyword>
<dbReference type="InterPro" id="IPR003439">
    <property type="entry name" value="ABC_transporter-like_ATP-bd"/>
</dbReference>
<dbReference type="FunFam" id="1.20.1560.10:FF:000011">
    <property type="entry name" value="Multidrug ABC transporter ATP-binding protein"/>
    <property type="match status" value="1"/>
</dbReference>
<dbReference type="InterPro" id="IPR003593">
    <property type="entry name" value="AAA+_ATPase"/>
</dbReference>
<dbReference type="GeneID" id="83015310"/>
<dbReference type="Gene3D" id="1.20.1560.10">
    <property type="entry name" value="ABC transporter type 1, transmembrane domain"/>
    <property type="match status" value="1"/>
</dbReference>
<feature type="transmembrane region" description="Helical" evidence="9">
    <location>
        <begin position="165"/>
        <end position="197"/>
    </location>
</feature>
<dbReference type="SUPFAM" id="SSF52540">
    <property type="entry name" value="P-loop containing nucleoside triphosphate hydrolases"/>
    <property type="match status" value="1"/>
</dbReference>
<evidence type="ECO:0000256" key="3">
    <source>
        <dbReference type="ARBA" id="ARBA00022475"/>
    </source>
</evidence>
<evidence type="ECO:0000259" key="11">
    <source>
        <dbReference type="PROSITE" id="PS50929"/>
    </source>
</evidence>
<dbReference type="GO" id="GO:0005524">
    <property type="term" value="F:ATP binding"/>
    <property type="evidence" value="ECO:0007669"/>
    <property type="project" value="UniProtKB-KW"/>
</dbReference>
<name>A0A412G2K7_9FIRM</name>
<dbReference type="Proteomes" id="UP000284178">
    <property type="component" value="Unassembled WGS sequence"/>
</dbReference>
<dbReference type="InterPro" id="IPR017871">
    <property type="entry name" value="ABC_transporter-like_CS"/>
</dbReference>
<gene>
    <name evidence="12" type="ORF">DWY25_07815</name>
</gene>
<accession>A0A412G2K7</accession>
<dbReference type="PROSITE" id="PS50893">
    <property type="entry name" value="ABC_TRANSPORTER_2"/>
    <property type="match status" value="1"/>
</dbReference>
<feature type="transmembrane region" description="Helical" evidence="9">
    <location>
        <begin position="276"/>
        <end position="307"/>
    </location>
</feature>
<comment type="caution">
    <text evidence="12">The sequence shown here is derived from an EMBL/GenBank/DDBJ whole genome shotgun (WGS) entry which is preliminary data.</text>
</comment>
<dbReference type="GO" id="GO:0016887">
    <property type="term" value="F:ATP hydrolysis activity"/>
    <property type="evidence" value="ECO:0007669"/>
    <property type="project" value="InterPro"/>
</dbReference>
<dbReference type="GO" id="GO:0005886">
    <property type="term" value="C:plasma membrane"/>
    <property type="evidence" value="ECO:0007669"/>
    <property type="project" value="UniProtKB-SubCell"/>
</dbReference>
<comment type="subcellular location">
    <subcellularLocation>
        <location evidence="1">Cell membrane</location>
        <topology evidence="1">Multi-pass membrane protein</topology>
    </subcellularLocation>
</comment>
<dbReference type="SMART" id="SM00382">
    <property type="entry name" value="AAA"/>
    <property type="match status" value="1"/>
</dbReference>
<proteinExistence type="predicted"/>
<dbReference type="PROSITE" id="PS00211">
    <property type="entry name" value="ABC_TRANSPORTER_1"/>
    <property type="match status" value="1"/>
</dbReference>